<feature type="compositionally biased region" description="Basic and acidic residues" evidence="1">
    <location>
        <begin position="99"/>
        <end position="108"/>
    </location>
</feature>
<feature type="region of interest" description="Disordered" evidence="1">
    <location>
        <begin position="207"/>
        <end position="247"/>
    </location>
</feature>
<feature type="compositionally biased region" description="Acidic residues" evidence="1">
    <location>
        <begin position="122"/>
        <end position="131"/>
    </location>
</feature>
<reference evidence="2 3" key="1">
    <citation type="journal article" date="2017" name="PLoS Biol.">
        <title>The sea cucumber genome provides insights into morphological evolution and visceral regeneration.</title>
        <authorList>
            <person name="Zhang X."/>
            <person name="Sun L."/>
            <person name="Yuan J."/>
            <person name="Sun Y."/>
            <person name="Gao Y."/>
            <person name="Zhang L."/>
            <person name="Li S."/>
            <person name="Dai H."/>
            <person name="Hamel J.F."/>
            <person name="Liu C."/>
            <person name="Yu Y."/>
            <person name="Liu S."/>
            <person name="Lin W."/>
            <person name="Guo K."/>
            <person name="Jin S."/>
            <person name="Xu P."/>
            <person name="Storey K.B."/>
            <person name="Huan P."/>
            <person name="Zhang T."/>
            <person name="Zhou Y."/>
            <person name="Zhang J."/>
            <person name="Lin C."/>
            <person name="Li X."/>
            <person name="Xing L."/>
            <person name="Huo D."/>
            <person name="Sun M."/>
            <person name="Wang L."/>
            <person name="Mercier A."/>
            <person name="Li F."/>
            <person name="Yang H."/>
            <person name="Xiang J."/>
        </authorList>
    </citation>
    <scope>NUCLEOTIDE SEQUENCE [LARGE SCALE GENOMIC DNA]</scope>
    <source>
        <strain evidence="2">Shaxun</strain>
        <tissue evidence="2">Muscle</tissue>
    </source>
</reference>
<feature type="compositionally biased region" description="Polar residues" evidence="1">
    <location>
        <begin position="58"/>
        <end position="67"/>
    </location>
</feature>
<accession>A0A2G8JKB6</accession>
<feature type="compositionally biased region" description="Basic and acidic residues" evidence="1">
    <location>
        <begin position="73"/>
        <end position="85"/>
    </location>
</feature>
<keyword evidence="3" id="KW-1185">Reference proteome</keyword>
<feature type="compositionally biased region" description="Polar residues" evidence="1">
    <location>
        <begin position="87"/>
        <end position="96"/>
    </location>
</feature>
<comment type="caution">
    <text evidence="2">The sequence shown here is derived from an EMBL/GenBank/DDBJ whole genome shotgun (WGS) entry which is preliminary data.</text>
</comment>
<dbReference type="AlphaFoldDB" id="A0A2G8JKB6"/>
<evidence type="ECO:0000313" key="3">
    <source>
        <dbReference type="Proteomes" id="UP000230750"/>
    </source>
</evidence>
<protein>
    <submittedName>
        <fullName evidence="2">Uncharacterized protein</fullName>
    </submittedName>
</protein>
<sequence>MLTILKQTCDNNFISLILHIDKQSVFDEDGESNIPLLSITFLVTVLTLLSVNTQTQSNGVVTGTRGSVNFADPRPKVAQMKEKSSGSRRQSQYDQESSGDDHRGKDGEMVPSPNIGRRIENDENDFGDSDGDTIPKEKTGMILRKSKTNKNKHGAAGFLAVMRDKSNWVNGKNNGSLGQYLLQRLNSSTAVDHSVMKGYKSKVTTDEGLIKEQSHSMSVSETREESSSDSYEANDGSEVSSGSDKEQKLVFGRKIRKARRIYLNCKAFGQ</sequence>
<name>A0A2G8JKB6_STIJA</name>
<organism evidence="2 3">
    <name type="scientific">Stichopus japonicus</name>
    <name type="common">Sea cucumber</name>
    <dbReference type="NCBI Taxonomy" id="307972"/>
    <lineage>
        <taxon>Eukaryota</taxon>
        <taxon>Metazoa</taxon>
        <taxon>Echinodermata</taxon>
        <taxon>Eleutherozoa</taxon>
        <taxon>Echinozoa</taxon>
        <taxon>Holothuroidea</taxon>
        <taxon>Aspidochirotacea</taxon>
        <taxon>Aspidochirotida</taxon>
        <taxon>Stichopodidae</taxon>
        <taxon>Apostichopus</taxon>
    </lineage>
</organism>
<dbReference type="EMBL" id="MRZV01001729">
    <property type="protein sequence ID" value="PIK36159.1"/>
    <property type="molecule type" value="Genomic_DNA"/>
</dbReference>
<gene>
    <name evidence="2" type="ORF">BSL78_27004</name>
</gene>
<evidence type="ECO:0000256" key="1">
    <source>
        <dbReference type="SAM" id="MobiDB-lite"/>
    </source>
</evidence>
<evidence type="ECO:0000313" key="2">
    <source>
        <dbReference type="EMBL" id="PIK36159.1"/>
    </source>
</evidence>
<dbReference type="Proteomes" id="UP000230750">
    <property type="component" value="Unassembled WGS sequence"/>
</dbReference>
<proteinExistence type="predicted"/>
<feature type="region of interest" description="Disordered" evidence="1">
    <location>
        <begin position="58"/>
        <end position="137"/>
    </location>
</feature>